<dbReference type="InterPro" id="IPR008174">
    <property type="entry name" value="Galanin"/>
</dbReference>
<dbReference type="GO" id="GO:0031765">
    <property type="term" value="F:type 2 galanin receptor binding"/>
    <property type="evidence" value="ECO:0007669"/>
    <property type="project" value="Ensembl"/>
</dbReference>
<comment type="similarity">
    <text evidence="2">Belongs to the galanin family.</text>
</comment>
<organism evidence="12 13">
    <name type="scientific">Podarcis muralis</name>
    <name type="common">Wall lizard</name>
    <name type="synonym">Lacerta muralis</name>
    <dbReference type="NCBI Taxonomy" id="64176"/>
    <lineage>
        <taxon>Eukaryota</taxon>
        <taxon>Metazoa</taxon>
        <taxon>Chordata</taxon>
        <taxon>Craniata</taxon>
        <taxon>Vertebrata</taxon>
        <taxon>Euteleostomi</taxon>
        <taxon>Lepidosauria</taxon>
        <taxon>Squamata</taxon>
        <taxon>Bifurcata</taxon>
        <taxon>Unidentata</taxon>
        <taxon>Episquamata</taxon>
        <taxon>Laterata</taxon>
        <taxon>Lacertibaenia</taxon>
        <taxon>Lacertidae</taxon>
        <taxon>Podarcis</taxon>
    </lineage>
</organism>
<evidence type="ECO:0000256" key="9">
    <source>
        <dbReference type="SAM" id="MobiDB-lite"/>
    </source>
</evidence>
<evidence type="ECO:0000259" key="10">
    <source>
        <dbReference type="Pfam" id="PF01296"/>
    </source>
</evidence>
<feature type="domain" description="Galanin message associated peptide (GMAP)" evidence="11">
    <location>
        <begin position="114"/>
        <end position="171"/>
    </location>
</feature>
<dbReference type="GO" id="GO:0010737">
    <property type="term" value="P:protein kinase A signaling"/>
    <property type="evidence" value="ECO:0007669"/>
    <property type="project" value="Ensembl"/>
</dbReference>
<accession>A0A670HPF4</accession>
<dbReference type="OrthoDB" id="8721537at2759"/>
<dbReference type="GO" id="GO:0031764">
    <property type="term" value="F:type 1 galanin receptor binding"/>
    <property type="evidence" value="ECO:0007669"/>
    <property type="project" value="Ensembl"/>
</dbReference>
<keyword evidence="8" id="KW-0527">Neuropeptide</keyword>
<proteinExistence type="inferred from homology"/>
<dbReference type="InterPro" id="IPR008175">
    <property type="entry name" value="Galanin_pre"/>
</dbReference>
<dbReference type="InterPro" id="IPR013068">
    <property type="entry name" value="GMAP"/>
</dbReference>
<dbReference type="Pfam" id="PF01296">
    <property type="entry name" value="Galanin"/>
    <property type="match status" value="1"/>
</dbReference>
<dbReference type="GeneTree" id="ENSGT00390000009663"/>
<keyword evidence="6" id="KW-0372">Hormone</keyword>
<comment type="subcellular location">
    <subcellularLocation>
        <location evidence="1">Secreted</location>
    </subcellularLocation>
</comment>
<evidence type="ECO:0000259" key="11">
    <source>
        <dbReference type="Pfam" id="PF06540"/>
    </source>
</evidence>
<reference evidence="12 13" key="1">
    <citation type="journal article" date="2019" name="Proc. Natl. Acad. Sci. U.S.A.">
        <title>Regulatory changes in pterin and carotenoid genes underlie balanced color polymorphisms in the wall lizard.</title>
        <authorList>
            <person name="Andrade P."/>
            <person name="Pinho C."/>
            <person name="Perez I de Lanuza G."/>
            <person name="Afonso S."/>
            <person name="Brejcha J."/>
            <person name="Rubin C.J."/>
            <person name="Wallerman O."/>
            <person name="Pereira P."/>
            <person name="Sabatino S.J."/>
            <person name="Bellati A."/>
            <person name="Pellitteri-Rosa D."/>
            <person name="Bosakova Z."/>
            <person name="Bunikis I."/>
            <person name="Carretero M.A."/>
            <person name="Feiner N."/>
            <person name="Marsik P."/>
            <person name="Pauperio F."/>
            <person name="Salvi D."/>
            <person name="Soler L."/>
            <person name="While G.M."/>
            <person name="Uller T."/>
            <person name="Font E."/>
            <person name="Andersson L."/>
            <person name="Carneiro M."/>
        </authorList>
    </citation>
    <scope>NUCLEOTIDE SEQUENCE</scope>
</reference>
<dbReference type="AlphaFoldDB" id="A0A670HPF4"/>
<keyword evidence="4" id="KW-0964">Secreted</keyword>
<dbReference type="GO" id="GO:0051464">
    <property type="term" value="P:positive regulation of cortisol secretion"/>
    <property type="evidence" value="ECO:0007669"/>
    <property type="project" value="Ensembl"/>
</dbReference>
<evidence type="ECO:0000256" key="2">
    <source>
        <dbReference type="ARBA" id="ARBA00006871"/>
    </source>
</evidence>
<dbReference type="SMART" id="SM00071">
    <property type="entry name" value="Galanin"/>
    <property type="match status" value="1"/>
</dbReference>
<keyword evidence="5" id="KW-0165">Cleavage on pair of basic residues</keyword>
<evidence type="ECO:0000256" key="6">
    <source>
        <dbReference type="ARBA" id="ARBA00022702"/>
    </source>
</evidence>
<dbReference type="KEGG" id="pmua:114600112"/>
<dbReference type="GO" id="GO:0005615">
    <property type="term" value="C:extracellular space"/>
    <property type="evidence" value="ECO:0007669"/>
    <property type="project" value="Ensembl"/>
</dbReference>
<evidence type="ECO:0000256" key="3">
    <source>
        <dbReference type="ARBA" id="ARBA00019079"/>
    </source>
</evidence>
<dbReference type="GO" id="GO:0043025">
    <property type="term" value="C:neuronal cell body"/>
    <property type="evidence" value="ECO:0007669"/>
    <property type="project" value="Ensembl"/>
</dbReference>
<evidence type="ECO:0000313" key="12">
    <source>
        <dbReference type="Ensembl" id="ENSPMRP00000000927.1"/>
    </source>
</evidence>
<gene>
    <name evidence="12" type="primary">GAL</name>
</gene>
<reference evidence="12" key="3">
    <citation type="submission" date="2025-09" db="UniProtKB">
        <authorList>
            <consortium name="Ensembl"/>
        </authorList>
    </citation>
    <scope>IDENTIFICATION</scope>
</reference>
<dbReference type="GO" id="GO:0004966">
    <property type="term" value="F:galanin receptor activity"/>
    <property type="evidence" value="ECO:0007669"/>
    <property type="project" value="Ensembl"/>
</dbReference>
<evidence type="ECO:0000256" key="5">
    <source>
        <dbReference type="ARBA" id="ARBA00022685"/>
    </source>
</evidence>
<feature type="domain" description="Galanin" evidence="10">
    <location>
        <begin position="65"/>
        <end position="77"/>
    </location>
</feature>
<evidence type="ECO:0000256" key="7">
    <source>
        <dbReference type="ARBA" id="ARBA00022729"/>
    </source>
</evidence>
<keyword evidence="7" id="KW-0732">Signal</keyword>
<dbReference type="GeneID" id="114600112"/>
<keyword evidence="13" id="KW-1185">Reference proteome</keyword>
<reference evidence="12" key="2">
    <citation type="submission" date="2025-08" db="UniProtKB">
        <authorList>
            <consortium name="Ensembl"/>
        </authorList>
    </citation>
    <scope>IDENTIFICATION</scope>
</reference>
<dbReference type="RefSeq" id="XP_028591731.1">
    <property type="nucleotide sequence ID" value="XM_028735898.1"/>
</dbReference>
<dbReference type="GO" id="GO:0005184">
    <property type="term" value="F:neuropeptide hormone activity"/>
    <property type="evidence" value="ECO:0007669"/>
    <property type="project" value="Ensembl"/>
</dbReference>
<dbReference type="GO" id="GO:0030141">
    <property type="term" value="C:secretory granule"/>
    <property type="evidence" value="ECO:0007669"/>
    <property type="project" value="TreeGrafter"/>
</dbReference>
<dbReference type="Proteomes" id="UP000472272">
    <property type="component" value="Chromosome 1"/>
</dbReference>
<feature type="region of interest" description="Disordered" evidence="9">
    <location>
        <begin position="1"/>
        <end position="28"/>
    </location>
</feature>
<evidence type="ECO:0000256" key="4">
    <source>
        <dbReference type="ARBA" id="ARBA00022525"/>
    </source>
</evidence>
<dbReference type="GO" id="GO:0031766">
    <property type="term" value="F:type 3 galanin receptor binding"/>
    <property type="evidence" value="ECO:0007669"/>
    <property type="project" value="Ensembl"/>
</dbReference>
<evidence type="ECO:0000256" key="8">
    <source>
        <dbReference type="ARBA" id="ARBA00023320"/>
    </source>
</evidence>
<evidence type="ECO:0000256" key="1">
    <source>
        <dbReference type="ARBA" id="ARBA00004613"/>
    </source>
</evidence>
<dbReference type="GO" id="GO:0060746">
    <property type="term" value="P:parental behavior"/>
    <property type="evidence" value="ECO:0007669"/>
    <property type="project" value="Ensembl"/>
</dbReference>
<sequence length="172" mass="18714">MKGDQPAALGDHRPTARQDPPRHTSDTTLHGKMQRCTCLLFASLIFCAAVSETFGLVLSAKEKRGWTVNSAGYLLGPSRVAQILKKMSRAKGTEEPPGERAIDKVFNTQPGLAGKRDIQLEGNTKAGILGRPLTDDNVLRMVIEFLTYLHLKEAGVLDDIPATLSSEETNQS</sequence>
<dbReference type="GO" id="GO:0045944">
    <property type="term" value="P:positive regulation of transcription by RNA polymerase II"/>
    <property type="evidence" value="ECO:0007669"/>
    <property type="project" value="Ensembl"/>
</dbReference>
<dbReference type="Pfam" id="PF06540">
    <property type="entry name" value="GMAP"/>
    <property type="match status" value="1"/>
</dbReference>
<dbReference type="Ensembl" id="ENSPMRT00000000982.1">
    <property type="protein sequence ID" value="ENSPMRP00000000927.1"/>
    <property type="gene ID" value="ENSPMRG00000000691.1"/>
</dbReference>
<dbReference type="GO" id="GO:0007399">
    <property type="term" value="P:nervous system development"/>
    <property type="evidence" value="ECO:0007669"/>
    <property type="project" value="Ensembl"/>
</dbReference>
<name>A0A670HPF4_PODMU</name>
<feature type="compositionally biased region" description="Basic and acidic residues" evidence="9">
    <location>
        <begin position="10"/>
        <end position="25"/>
    </location>
</feature>
<dbReference type="CTD" id="51083"/>
<evidence type="ECO:0000313" key="13">
    <source>
        <dbReference type="Proteomes" id="UP000472272"/>
    </source>
</evidence>
<protein>
    <recommendedName>
        <fullName evidence="3">Galanin peptides</fullName>
    </recommendedName>
</protein>
<dbReference type="PANTHER" id="PTHR16839:SF1">
    <property type="entry name" value="GALANIN PEPTIDES"/>
    <property type="match status" value="1"/>
</dbReference>
<dbReference type="PANTHER" id="PTHR16839">
    <property type="entry name" value="GALANIN"/>
    <property type="match status" value="1"/>
</dbReference>